<organism evidence="1 2">
    <name type="scientific">Lentinula aff. lateritia</name>
    <dbReference type="NCBI Taxonomy" id="2804960"/>
    <lineage>
        <taxon>Eukaryota</taxon>
        <taxon>Fungi</taxon>
        <taxon>Dikarya</taxon>
        <taxon>Basidiomycota</taxon>
        <taxon>Agaricomycotina</taxon>
        <taxon>Agaricomycetes</taxon>
        <taxon>Agaricomycetidae</taxon>
        <taxon>Agaricales</taxon>
        <taxon>Marasmiineae</taxon>
        <taxon>Omphalotaceae</taxon>
        <taxon>Lentinula</taxon>
    </lineage>
</organism>
<proteinExistence type="predicted"/>
<reference evidence="1" key="1">
    <citation type="submission" date="2022-09" db="EMBL/GenBank/DDBJ databases">
        <title>A Global Phylogenomic Analysis of the Shiitake Genus Lentinula.</title>
        <authorList>
            <consortium name="DOE Joint Genome Institute"/>
            <person name="Sierra-Patev S."/>
            <person name="Min B."/>
            <person name="Naranjo-Ortiz M."/>
            <person name="Looney B."/>
            <person name="Konkel Z."/>
            <person name="Slot J.C."/>
            <person name="Sakamoto Y."/>
            <person name="Steenwyk J.L."/>
            <person name="Rokas A."/>
            <person name="Carro J."/>
            <person name="Camarero S."/>
            <person name="Ferreira P."/>
            <person name="Molpeceres G."/>
            <person name="Ruiz-Duenas F.J."/>
            <person name="Serrano A."/>
            <person name="Henrissat B."/>
            <person name="Drula E."/>
            <person name="Hughes K.W."/>
            <person name="Mata J.L."/>
            <person name="Ishikawa N.K."/>
            <person name="Vargas-Isla R."/>
            <person name="Ushijima S."/>
            <person name="Smith C.A."/>
            <person name="Ahrendt S."/>
            <person name="Andreopoulos W."/>
            <person name="He G."/>
            <person name="Labutti K."/>
            <person name="Lipzen A."/>
            <person name="Ng V."/>
            <person name="Riley R."/>
            <person name="Sandor L."/>
            <person name="Barry K."/>
            <person name="Martinez A.T."/>
            <person name="Xiao Y."/>
            <person name="Gibbons J.G."/>
            <person name="Terashima K."/>
            <person name="Grigoriev I.V."/>
            <person name="Hibbett D.S."/>
        </authorList>
    </citation>
    <scope>NUCLEOTIDE SEQUENCE</scope>
    <source>
        <strain evidence="1">TMI1499</strain>
    </source>
</reference>
<sequence>MSKRKSDGFASASEAKKIATAHELNSPLLSSSTSSKENHTLRRAGPYSSALPVSQVVSRMALDVEALKVIRLEAQIKNLQEDCETKLLHIQSLEQKRNEWMEEKQKLEQKESDIRQTQKAMEDFEKRLNKGKCNIEQQDQELVERETSLKEYEMSLREWETLLWTEEAALARKECKDADALHRRWKRARDYHITTIESEKMMRAEIKDKRKRLEEYEADVVRREEKNTKKLEHELHSLEARRKFVSLQQQLEKAEKSNADLLVFCETVGNILSMPDMYAREPERMVRAAERLVERCEDVYGSTSI</sequence>
<dbReference type="EMBL" id="MU795220">
    <property type="protein sequence ID" value="KAJ3808473.1"/>
    <property type="molecule type" value="Genomic_DNA"/>
</dbReference>
<evidence type="ECO:0000313" key="1">
    <source>
        <dbReference type="EMBL" id="KAJ3808473.1"/>
    </source>
</evidence>
<keyword evidence="2" id="KW-1185">Reference proteome</keyword>
<protein>
    <submittedName>
        <fullName evidence="1">Uncharacterized protein</fullName>
    </submittedName>
</protein>
<evidence type="ECO:0000313" key="2">
    <source>
        <dbReference type="Proteomes" id="UP001163835"/>
    </source>
</evidence>
<gene>
    <name evidence="1" type="ORF">F5876DRAFT_67249</name>
</gene>
<accession>A0ACC1TV66</accession>
<name>A0ACC1TV66_9AGAR</name>
<comment type="caution">
    <text evidence="1">The sequence shown here is derived from an EMBL/GenBank/DDBJ whole genome shotgun (WGS) entry which is preliminary data.</text>
</comment>
<dbReference type="Proteomes" id="UP001163835">
    <property type="component" value="Unassembled WGS sequence"/>
</dbReference>